<evidence type="ECO:0000259" key="8">
    <source>
        <dbReference type="Pfam" id="PF00557"/>
    </source>
</evidence>
<dbReference type="InterPro" id="IPR000994">
    <property type="entry name" value="Pept_M24"/>
</dbReference>
<name>A0A2M6WYX0_9BACT</name>
<feature type="binding site" evidence="6">
    <location>
        <position position="82"/>
    </location>
    <ligand>
        <name>substrate</name>
    </ligand>
</feature>
<feature type="binding site" evidence="6">
    <location>
        <position position="111"/>
    </location>
    <ligand>
        <name>a divalent metal cation</name>
        <dbReference type="ChEBI" id="CHEBI:60240"/>
        <label>1</label>
    </ligand>
</feature>
<dbReference type="InterPro" id="IPR001714">
    <property type="entry name" value="Pept_M24_MAP"/>
</dbReference>
<dbReference type="Proteomes" id="UP000230731">
    <property type="component" value="Unassembled WGS sequence"/>
</dbReference>
<comment type="similarity">
    <text evidence="6">Belongs to the peptidase M24A family. Methionine aminopeptidase type 1 subfamily.</text>
</comment>
<keyword evidence="4 6" id="KW-0479">Metal-binding</keyword>
<dbReference type="InterPro" id="IPR036005">
    <property type="entry name" value="Creatinase/aminopeptidase-like"/>
</dbReference>
<dbReference type="Gene3D" id="3.90.230.10">
    <property type="entry name" value="Creatinase/methionine aminopeptidase superfamily"/>
    <property type="match status" value="1"/>
</dbReference>
<evidence type="ECO:0000256" key="7">
    <source>
        <dbReference type="RuleBase" id="RU003653"/>
    </source>
</evidence>
<evidence type="ECO:0000256" key="5">
    <source>
        <dbReference type="ARBA" id="ARBA00022801"/>
    </source>
</evidence>
<dbReference type="PANTHER" id="PTHR43330">
    <property type="entry name" value="METHIONINE AMINOPEPTIDASE"/>
    <property type="match status" value="1"/>
</dbReference>
<comment type="function">
    <text evidence="1 6">Removes the N-terminal methionine from nascent proteins. The N-terminal methionine is often cleaved when the second residue in the primary sequence is small and uncharged (Met-Ala-, Cys, Gly, Pro, Ser, Thr, or Val). Requires deformylation of the N(alpha)-formylated initiator methionine before it can be hydrolyzed.</text>
</comment>
<feature type="binding site" evidence="6">
    <location>
        <position position="111"/>
    </location>
    <ligand>
        <name>a divalent metal cation</name>
        <dbReference type="ChEBI" id="CHEBI:60240"/>
        <label>2</label>
        <note>catalytic</note>
    </ligand>
</feature>
<dbReference type="GO" id="GO:0070006">
    <property type="term" value="F:metalloaminopeptidase activity"/>
    <property type="evidence" value="ECO:0007669"/>
    <property type="project" value="UniProtKB-UniRule"/>
</dbReference>
<feature type="binding site" evidence="6">
    <location>
        <position position="238"/>
    </location>
    <ligand>
        <name>a divalent metal cation</name>
        <dbReference type="ChEBI" id="CHEBI:60240"/>
        <label>2</label>
        <note>catalytic</note>
    </ligand>
</feature>
<evidence type="ECO:0000313" key="10">
    <source>
        <dbReference type="Proteomes" id="UP000230731"/>
    </source>
</evidence>
<accession>A0A2M6WYX0</accession>
<keyword evidence="2 6" id="KW-0031">Aminopeptidase</keyword>
<keyword evidence="3 6" id="KW-0645">Protease</keyword>
<dbReference type="PRINTS" id="PR00599">
    <property type="entry name" value="MAPEPTIDASE"/>
</dbReference>
<dbReference type="NCBIfam" id="TIGR00500">
    <property type="entry name" value="met_pdase_I"/>
    <property type="match status" value="1"/>
</dbReference>
<dbReference type="AlphaFoldDB" id="A0A2M6WYX0"/>
<organism evidence="9 10">
    <name type="scientific">Candidatus Andersenbacteria bacterium CG10_big_fil_rev_8_21_14_0_10_54_11</name>
    <dbReference type="NCBI Taxonomy" id="1974485"/>
    <lineage>
        <taxon>Bacteria</taxon>
        <taxon>Candidatus Anderseniibacteriota</taxon>
    </lineage>
</organism>
<dbReference type="GO" id="GO:0005829">
    <property type="term" value="C:cytosol"/>
    <property type="evidence" value="ECO:0007669"/>
    <property type="project" value="TreeGrafter"/>
</dbReference>
<sequence>MVRLKSPQDIDRLAEGGKLLAAVLDELVAQTVAGVTPKELDTFARKRITEYEATPAFLHYAPKGQPPFPAALCVSVNSTVVHGLPSAVPLADGDVVGLDLGIIYQDRYYLDSARTVGVGTLLPAAARLLAVSHEALKRGIAAAQAGRRTGDIGAAVQTYTESCGFGVVRSLVGHGVGFAVHEEPQVPNFGRPGEGTILEPGLVIAIEPMVTAGDGWVDTAADGWGIVTADGGLAAHQEHTVAITASGPWVLTAH</sequence>
<evidence type="ECO:0000256" key="1">
    <source>
        <dbReference type="ARBA" id="ARBA00002521"/>
    </source>
</evidence>
<dbReference type="GO" id="GO:0004239">
    <property type="term" value="F:initiator methionyl aminopeptidase activity"/>
    <property type="evidence" value="ECO:0007669"/>
    <property type="project" value="UniProtKB-UniRule"/>
</dbReference>
<dbReference type="SUPFAM" id="SSF55920">
    <property type="entry name" value="Creatinase/aminopeptidase"/>
    <property type="match status" value="1"/>
</dbReference>
<comment type="caution">
    <text evidence="9">The sequence shown here is derived from an EMBL/GenBank/DDBJ whole genome shotgun (WGS) entry which is preliminary data.</text>
</comment>
<dbReference type="HAMAP" id="MF_01974">
    <property type="entry name" value="MetAP_1"/>
    <property type="match status" value="1"/>
</dbReference>
<dbReference type="Pfam" id="PF00557">
    <property type="entry name" value="Peptidase_M24"/>
    <property type="match status" value="1"/>
</dbReference>
<evidence type="ECO:0000256" key="6">
    <source>
        <dbReference type="HAMAP-Rule" id="MF_01974"/>
    </source>
</evidence>
<protein>
    <recommendedName>
        <fullName evidence="6 7">Methionine aminopeptidase</fullName>
        <shortName evidence="6">MAP</shortName>
        <shortName evidence="6">MetAP</shortName>
        <ecNumber evidence="6 7">3.4.11.18</ecNumber>
    </recommendedName>
    <alternativeName>
        <fullName evidence="6">Peptidase M</fullName>
    </alternativeName>
</protein>
<dbReference type="PANTHER" id="PTHR43330:SF27">
    <property type="entry name" value="METHIONINE AMINOPEPTIDASE"/>
    <property type="match status" value="1"/>
</dbReference>
<evidence type="ECO:0000256" key="4">
    <source>
        <dbReference type="ARBA" id="ARBA00022723"/>
    </source>
</evidence>
<comment type="catalytic activity">
    <reaction evidence="6 7">
        <text>Release of N-terminal amino acids, preferentially methionine, from peptides and arylamides.</text>
        <dbReference type="EC" id="3.4.11.18"/>
    </reaction>
</comment>
<dbReference type="GO" id="GO:0006508">
    <property type="term" value="P:proteolysis"/>
    <property type="evidence" value="ECO:0007669"/>
    <property type="project" value="UniProtKB-KW"/>
</dbReference>
<feature type="binding site" evidence="6">
    <location>
        <position position="174"/>
    </location>
    <ligand>
        <name>a divalent metal cation</name>
        <dbReference type="ChEBI" id="CHEBI:60240"/>
        <label>2</label>
        <note>catalytic</note>
    </ligand>
</feature>
<keyword evidence="5 6" id="KW-0378">Hydrolase</keyword>
<feature type="binding site" evidence="6">
    <location>
        <position position="181"/>
    </location>
    <ligand>
        <name>substrate</name>
    </ligand>
</feature>
<gene>
    <name evidence="6 9" type="primary">map</name>
    <name evidence="9" type="ORF">COT71_03415</name>
</gene>
<feature type="binding site" evidence="6">
    <location>
        <position position="99"/>
    </location>
    <ligand>
        <name>a divalent metal cation</name>
        <dbReference type="ChEBI" id="CHEBI:60240"/>
        <label>1</label>
    </ligand>
</feature>
<evidence type="ECO:0000256" key="3">
    <source>
        <dbReference type="ARBA" id="ARBA00022670"/>
    </source>
</evidence>
<feature type="binding site" evidence="6">
    <location>
        <position position="207"/>
    </location>
    <ligand>
        <name>a divalent metal cation</name>
        <dbReference type="ChEBI" id="CHEBI:60240"/>
        <label>2</label>
        <note>catalytic</note>
    </ligand>
</feature>
<feature type="domain" description="Peptidase M24" evidence="8">
    <location>
        <begin position="13"/>
        <end position="245"/>
    </location>
</feature>
<feature type="binding site" evidence="6">
    <location>
        <position position="238"/>
    </location>
    <ligand>
        <name>a divalent metal cation</name>
        <dbReference type="ChEBI" id="CHEBI:60240"/>
        <label>1</label>
    </ligand>
</feature>
<proteinExistence type="inferred from homology"/>
<reference evidence="10" key="1">
    <citation type="submission" date="2017-09" db="EMBL/GenBank/DDBJ databases">
        <title>Depth-based differentiation of microbial function through sediment-hosted aquifers and enrichment of novel symbionts in the deep terrestrial subsurface.</title>
        <authorList>
            <person name="Probst A.J."/>
            <person name="Ladd B."/>
            <person name="Jarett J.K."/>
            <person name="Geller-Mcgrath D.E."/>
            <person name="Sieber C.M.K."/>
            <person name="Emerson J.B."/>
            <person name="Anantharaman K."/>
            <person name="Thomas B.C."/>
            <person name="Malmstrom R."/>
            <person name="Stieglmeier M."/>
            <person name="Klingl A."/>
            <person name="Woyke T."/>
            <person name="Ryan C.M."/>
            <person name="Banfield J.F."/>
        </authorList>
    </citation>
    <scope>NUCLEOTIDE SEQUENCE [LARGE SCALE GENOMIC DNA]</scope>
</reference>
<dbReference type="EMBL" id="PEZP01000039">
    <property type="protein sequence ID" value="PIT97964.1"/>
    <property type="molecule type" value="Genomic_DNA"/>
</dbReference>
<dbReference type="CDD" id="cd01086">
    <property type="entry name" value="MetAP1"/>
    <property type="match status" value="1"/>
</dbReference>
<dbReference type="InterPro" id="IPR002467">
    <property type="entry name" value="Pept_M24A_MAP1"/>
</dbReference>
<comment type="subunit">
    <text evidence="6">Monomer.</text>
</comment>
<evidence type="ECO:0000313" key="9">
    <source>
        <dbReference type="EMBL" id="PIT97964.1"/>
    </source>
</evidence>
<comment type="cofactor">
    <cofactor evidence="6">
        <name>Co(2+)</name>
        <dbReference type="ChEBI" id="CHEBI:48828"/>
    </cofactor>
    <cofactor evidence="6">
        <name>Zn(2+)</name>
        <dbReference type="ChEBI" id="CHEBI:29105"/>
    </cofactor>
    <cofactor evidence="6">
        <name>Mn(2+)</name>
        <dbReference type="ChEBI" id="CHEBI:29035"/>
    </cofactor>
    <cofactor evidence="6">
        <name>Fe(2+)</name>
        <dbReference type="ChEBI" id="CHEBI:29033"/>
    </cofactor>
    <text evidence="6">Binds 2 divalent metal cations per subunit. Has a high-affinity and a low affinity metal-binding site. The true nature of the physiological cofactor is under debate. The enzyme is active with cobalt, zinc, manganese or divalent iron ions. Most likely, methionine aminopeptidases function as mononuclear Fe(2+)-metalloproteases under physiological conditions, and the catalytically relevant metal-binding site has been assigned to the histidine-containing high-affinity site.</text>
</comment>
<dbReference type="EC" id="3.4.11.18" evidence="6 7"/>
<evidence type="ECO:0000256" key="2">
    <source>
        <dbReference type="ARBA" id="ARBA00022438"/>
    </source>
</evidence>
<dbReference type="GO" id="GO:0046872">
    <property type="term" value="F:metal ion binding"/>
    <property type="evidence" value="ECO:0007669"/>
    <property type="project" value="UniProtKB-UniRule"/>
</dbReference>